<feature type="domain" description="Immunity protein 35" evidence="2">
    <location>
        <begin position="29"/>
        <end position="102"/>
    </location>
</feature>
<dbReference type="RefSeq" id="WP_346121735.1">
    <property type="nucleotide sequence ID" value="NZ_BAABGU010000022.1"/>
</dbReference>
<evidence type="ECO:0000259" key="2">
    <source>
        <dbReference type="Pfam" id="PF15567"/>
    </source>
</evidence>
<feature type="region of interest" description="Disordered" evidence="1">
    <location>
        <begin position="165"/>
        <end position="193"/>
    </location>
</feature>
<reference evidence="4" key="1">
    <citation type="journal article" date="2019" name="Int. J. Syst. Evol. Microbiol.">
        <title>The Global Catalogue of Microorganisms (GCM) 10K type strain sequencing project: providing services to taxonomists for standard genome sequencing and annotation.</title>
        <authorList>
            <consortium name="The Broad Institute Genomics Platform"/>
            <consortium name="The Broad Institute Genome Sequencing Center for Infectious Disease"/>
            <person name="Wu L."/>
            <person name="Ma J."/>
        </authorList>
    </citation>
    <scope>NUCLEOTIDE SEQUENCE [LARGE SCALE GENOMIC DNA]</scope>
    <source>
        <strain evidence="4">JCM 3175</strain>
    </source>
</reference>
<dbReference type="EMBL" id="BAABGU010000022">
    <property type="protein sequence ID" value="GAA4574021.1"/>
    <property type="molecule type" value="Genomic_DNA"/>
</dbReference>
<keyword evidence="4" id="KW-1185">Reference proteome</keyword>
<sequence>MTDSYRPAGMIIGMVSRRRAVELVEALLARRRAEALTRDGTAPEVAVLDVEEHALGWLVTWQSVEYLRTRDVMKMLVGQGPYLVDREDGSIHHIPVVTFAPGLWETYYLRQVKGVRPPDPLPAVVRAILRRDGSLAAMRHLRRHTPALTPAQAKVYVAAVREEGDPPDELADLTRTPAEPPPLAIETLAGPSQ</sequence>
<evidence type="ECO:0000256" key="1">
    <source>
        <dbReference type="SAM" id="MobiDB-lite"/>
    </source>
</evidence>
<organism evidence="3 4">
    <name type="scientific">Micromonospora coerulea</name>
    <dbReference type="NCBI Taxonomy" id="47856"/>
    <lineage>
        <taxon>Bacteria</taxon>
        <taxon>Bacillati</taxon>
        <taxon>Actinomycetota</taxon>
        <taxon>Actinomycetes</taxon>
        <taxon>Micromonosporales</taxon>
        <taxon>Micromonosporaceae</taxon>
        <taxon>Micromonospora</taxon>
    </lineage>
</organism>
<evidence type="ECO:0000313" key="4">
    <source>
        <dbReference type="Proteomes" id="UP001500307"/>
    </source>
</evidence>
<proteinExistence type="predicted"/>
<gene>
    <name evidence="3" type="ORF">GCM10023176_40220</name>
</gene>
<dbReference type="Pfam" id="PF15567">
    <property type="entry name" value="Imm35"/>
    <property type="match status" value="1"/>
</dbReference>
<dbReference type="Proteomes" id="UP001500307">
    <property type="component" value="Unassembled WGS sequence"/>
</dbReference>
<evidence type="ECO:0000313" key="3">
    <source>
        <dbReference type="EMBL" id="GAA4574021.1"/>
    </source>
</evidence>
<comment type="caution">
    <text evidence="3">The sequence shown here is derived from an EMBL/GenBank/DDBJ whole genome shotgun (WGS) entry which is preliminary data.</text>
</comment>
<protein>
    <recommendedName>
        <fullName evidence="2">Immunity protein 35 domain-containing protein</fullName>
    </recommendedName>
</protein>
<name>A0ABP8ST09_9ACTN</name>
<accession>A0ABP8ST09</accession>
<dbReference type="InterPro" id="IPR029082">
    <property type="entry name" value="Imm35"/>
</dbReference>